<name>A0ABD1XKD0_9MARC</name>
<reference evidence="1 2" key="1">
    <citation type="submission" date="2024-09" db="EMBL/GenBank/DDBJ databases">
        <title>Chromosome-scale assembly of Riccia fluitans.</title>
        <authorList>
            <person name="Paukszto L."/>
            <person name="Sawicki J."/>
            <person name="Karawczyk K."/>
            <person name="Piernik-Szablinska J."/>
            <person name="Szczecinska M."/>
            <person name="Mazdziarz M."/>
        </authorList>
    </citation>
    <scope>NUCLEOTIDE SEQUENCE [LARGE SCALE GENOMIC DNA]</scope>
    <source>
        <strain evidence="1">Rf_01</strain>
        <tissue evidence="1">Aerial parts of the thallus</tissue>
    </source>
</reference>
<evidence type="ECO:0000313" key="2">
    <source>
        <dbReference type="Proteomes" id="UP001605036"/>
    </source>
</evidence>
<comment type="caution">
    <text evidence="1">The sequence shown here is derived from an EMBL/GenBank/DDBJ whole genome shotgun (WGS) entry which is preliminary data.</text>
</comment>
<dbReference type="EMBL" id="JBHFFA010000008">
    <property type="protein sequence ID" value="KAL2608351.1"/>
    <property type="molecule type" value="Genomic_DNA"/>
</dbReference>
<proteinExistence type="predicted"/>
<dbReference type="Proteomes" id="UP001605036">
    <property type="component" value="Unassembled WGS sequence"/>
</dbReference>
<evidence type="ECO:0000313" key="1">
    <source>
        <dbReference type="EMBL" id="KAL2608351.1"/>
    </source>
</evidence>
<sequence>MIVRQWGRRGIANGNERFTSNGEALKMTNELKTHGNSFAPTGEDFANGGEGPLSVGSLRTVCRWRRTHAYGFASIGNVFANEGKVSPVEVNTWQALPR</sequence>
<organism evidence="1 2">
    <name type="scientific">Riccia fluitans</name>
    <dbReference type="NCBI Taxonomy" id="41844"/>
    <lineage>
        <taxon>Eukaryota</taxon>
        <taxon>Viridiplantae</taxon>
        <taxon>Streptophyta</taxon>
        <taxon>Embryophyta</taxon>
        <taxon>Marchantiophyta</taxon>
        <taxon>Marchantiopsida</taxon>
        <taxon>Marchantiidae</taxon>
        <taxon>Marchantiales</taxon>
        <taxon>Ricciaceae</taxon>
        <taxon>Riccia</taxon>
    </lineage>
</organism>
<dbReference type="AlphaFoldDB" id="A0ABD1XKD0"/>
<keyword evidence="2" id="KW-1185">Reference proteome</keyword>
<protein>
    <submittedName>
        <fullName evidence="1">Uncharacterized protein</fullName>
    </submittedName>
</protein>
<accession>A0ABD1XKD0</accession>
<gene>
    <name evidence="1" type="ORF">R1flu_026924</name>
</gene>